<sequence length="121" mass="14628">MKGKNNDFSMSFYYNGQLRLFLKYVHNTNRAVQWVNAKGIPWDYYIIYERRTERKLETVTNNYATPRYSVTFVNNGIRSLHLSSVYDVNQAVEWAINKGIMFDYFNVYDYITREFIERVYV</sequence>
<accession>A0A0B7H852</accession>
<dbReference type="Proteomes" id="UP000044026">
    <property type="component" value="Unassembled WGS sequence"/>
</dbReference>
<evidence type="ECO:0000313" key="2">
    <source>
        <dbReference type="Proteomes" id="UP000044026"/>
    </source>
</evidence>
<proteinExistence type="predicted"/>
<reference evidence="1 2" key="1">
    <citation type="submission" date="2015-01" db="EMBL/GenBank/DDBJ databases">
        <authorList>
            <person name="Xiang T."/>
            <person name="Song Y."/>
            <person name="Huang L."/>
            <person name="Wang B."/>
            <person name="Wu P."/>
        </authorList>
    </citation>
    <scope>NUCLEOTIDE SEQUENCE [LARGE SCALE GENOMIC DNA]</scope>
    <source>
        <strain evidence="1 2">Cc12</strain>
    </source>
</reference>
<name>A0A0B7H852_9FLAO</name>
<evidence type="ECO:0000313" key="1">
    <source>
        <dbReference type="EMBL" id="CEN34117.1"/>
    </source>
</evidence>
<dbReference type="RefSeq" id="WP_041999315.1">
    <property type="nucleotide sequence ID" value="NZ_CP022382.1"/>
</dbReference>
<dbReference type="GeneID" id="69579663"/>
<gene>
    <name evidence="1" type="ORF">CCAN12_510006</name>
</gene>
<organism evidence="1 2">
    <name type="scientific">Capnocytophaga canimorsus</name>
    <dbReference type="NCBI Taxonomy" id="28188"/>
    <lineage>
        <taxon>Bacteria</taxon>
        <taxon>Pseudomonadati</taxon>
        <taxon>Bacteroidota</taxon>
        <taxon>Flavobacteriia</taxon>
        <taxon>Flavobacteriales</taxon>
        <taxon>Flavobacteriaceae</taxon>
        <taxon>Capnocytophaga</taxon>
    </lineage>
</organism>
<dbReference type="AlphaFoldDB" id="A0A0B7H852"/>
<protein>
    <submittedName>
        <fullName evidence="1">Uncharacterized protein</fullName>
    </submittedName>
</protein>
<dbReference type="EMBL" id="CDOE01000047">
    <property type="protein sequence ID" value="CEN34117.1"/>
    <property type="molecule type" value="Genomic_DNA"/>
</dbReference>